<gene>
    <name evidence="3" type="ORF">MNBD_NITROSPINAE02-2015</name>
</gene>
<protein>
    <recommendedName>
        <fullName evidence="2">VanZ-like domain-containing protein</fullName>
    </recommendedName>
</protein>
<name>A0A3B1CKX2_9ZZZZ</name>
<feature type="transmembrane region" description="Helical" evidence="1">
    <location>
        <begin position="96"/>
        <end position="113"/>
    </location>
</feature>
<dbReference type="InterPro" id="IPR006976">
    <property type="entry name" value="VanZ-like"/>
</dbReference>
<keyword evidence="1" id="KW-0812">Transmembrane</keyword>
<dbReference type="NCBIfam" id="NF037970">
    <property type="entry name" value="vanZ_1"/>
    <property type="match status" value="1"/>
</dbReference>
<feature type="transmembrane region" description="Helical" evidence="1">
    <location>
        <begin position="72"/>
        <end position="90"/>
    </location>
</feature>
<dbReference type="Pfam" id="PF04892">
    <property type="entry name" value="VanZ"/>
    <property type="match status" value="1"/>
</dbReference>
<accession>A0A3B1CKX2</accession>
<feature type="transmembrane region" description="Helical" evidence="1">
    <location>
        <begin position="154"/>
        <end position="172"/>
    </location>
</feature>
<feature type="transmembrane region" description="Helical" evidence="1">
    <location>
        <begin position="47"/>
        <end position="65"/>
    </location>
</feature>
<feature type="transmembrane region" description="Helical" evidence="1">
    <location>
        <begin position="122"/>
        <end position="142"/>
    </location>
</feature>
<keyword evidence="1" id="KW-1133">Transmembrane helix</keyword>
<organism evidence="3">
    <name type="scientific">hydrothermal vent metagenome</name>
    <dbReference type="NCBI Taxonomy" id="652676"/>
    <lineage>
        <taxon>unclassified sequences</taxon>
        <taxon>metagenomes</taxon>
        <taxon>ecological metagenomes</taxon>
    </lineage>
</organism>
<dbReference type="EMBL" id="UOGE01000096">
    <property type="protein sequence ID" value="VAX24634.1"/>
    <property type="molecule type" value="Genomic_DNA"/>
</dbReference>
<dbReference type="AlphaFoldDB" id="A0A3B1CKX2"/>
<reference evidence="3" key="1">
    <citation type="submission" date="2018-06" db="EMBL/GenBank/DDBJ databases">
        <authorList>
            <person name="Zhirakovskaya E."/>
        </authorList>
    </citation>
    <scope>NUCLEOTIDE SEQUENCE</scope>
</reference>
<evidence type="ECO:0000256" key="1">
    <source>
        <dbReference type="SAM" id="Phobius"/>
    </source>
</evidence>
<evidence type="ECO:0000313" key="3">
    <source>
        <dbReference type="EMBL" id="VAX24634.1"/>
    </source>
</evidence>
<evidence type="ECO:0000259" key="2">
    <source>
        <dbReference type="Pfam" id="PF04892"/>
    </source>
</evidence>
<proteinExistence type="predicted"/>
<feature type="transmembrane region" description="Helical" evidence="1">
    <location>
        <begin position="12"/>
        <end position="35"/>
    </location>
</feature>
<feature type="domain" description="VanZ-like" evidence="2">
    <location>
        <begin position="93"/>
        <end position="170"/>
    </location>
</feature>
<sequence length="176" mass="19572">MKILTDRKTLWYIIAGYVAAIYLTLGLIGRLSLWLRNNGWQTGITTAMLFVAFVVSLYVIVVILGRRSVMNIITLAAAGCVYTYIVFAFQSSPSNRIHIIEYSLLAALLYYAIKIDVNSRSAYVLAWIITVVIGFGDEMIQYYLPTRAYDLNDIMVNSIAAAVALLVISLVVESGE</sequence>
<keyword evidence="1" id="KW-0472">Membrane</keyword>